<comment type="caution">
    <text evidence="1">The sequence shown here is derived from an EMBL/GenBank/DDBJ whole genome shotgun (WGS) entry which is preliminary data.</text>
</comment>
<keyword evidence="2" id="KW-1185">Reference proteome</keyword>
<dbReference type="EMBL" id="JWZT01002428">
    <property type="protein sequence ID" value="KII69404.1"/>
    <property type="molecule type" value="Genomic_DNA"/>
</dbReference>
<protein>
    <submittedName>
        <fullName evidence="1">Uncharacterized protein</fullName>
    </submittedName>
</protein>
<dbReference type="AlphaFoldDB" id="A0A0C2IVK5"/>
<evidence type="ECO:0000313" key="2">
    <source>
        <dbReference type="Proteomes" id="UP000031668"/>
    </source>
</evidence>
<proteinExistence type="predicted"/>
<sequence length="108" mass="12388">MDDQNIQRRDIFVKKRPERPRTVALDKLPSLLSKSSVSDSSRLCVESSVNKVTIGNELNKQRSRGMSISPLKKSPISPKIFSLSEIFRFKKKPGKNSFILFMLKTYNE</sequence>
<evidence type="ECO:0000313" key="1">
    <source>
        <dbReference type="EMBL" id="KII69404.1"/>
    </source>
</evidence>
<reference evidence="1 2" key="1">
    <citation type="journal article" date="2014" name="Genome Biol. Evol.">
        <title>The genome of the myxosporean Thelohanellus kitauei shows adaptations to nutrient acquisition within its fish host.</title>
        <authorList>
            <person name="Yang Y."/>
            <person name="Xiong J."/>
            <person name="Zhou Z."/>
            <person name="Huo F."/>
            <person name="Miao W."/>
            <person name="Ran C."/>
            <person name="Liu Y."/>
            <person name="Zhang J."/>
            <person name="Feng J."/>
            <person name="Wang M."/>
            <person name="Wang M."/>
            <person name="Wang L."/>
            <person name="Yao B."/>
        </authorList>
    </citation>
    <scope>NUCLEOTIDE SEQUENCE [LARGE SCALE GENOMIC DNA]</scope>
    <source>
        <strain evidence="1">Wuqing</strain>
    </source>
</reference>
<organism evidence="1 2">
    <name type="scientific">Thelohanellus kitauei</name>
    <name type="common">Myxosporean</name>
    <dbReference type="NCBI Taxonomy" id="669202"/>
    <lineage>
        <taxon>Eukaryota</taxon>
        <taxon>Metazoa</taxon>
        <taxon>Cnidaria</taxon>
        <taxon>Myxozoa</taxon>
        <taxon>Myxosporea</taxon>
        <taxon>Bivalvulida</taxon>
        <taxon>Platysporina</taxon>
        <taxon>Myxobolidae</taxon>
        <taxon>Thelohanellus</taxon>
    </lineage>
</organism>
<gene>
    <name evidence="1" type="ORF">RF11_11048</name>
</gene>
<accession>A0A0C2IVK5</accession>
<dbReference type="Proteomes" id="UP000031668">
    <property type="component" value="Unassembled WGS sequence"/>
</dbReference>
<name>A0A0C2IVK5_THEKT</name>